<proteinExistence type="predicted"/>
<name>A0A5F9D3K4_RABIT</name>
<reference evidence="2" key="2">
    <citation type="submission" date="2025-08" db="UniProtKB">
        <authorList>
            <consortium name="Ensembl"/>
        </authorList>
    </citation>
    <scope>IDENTIFICATION</scope>
    <source>
        <strain evidence="2">Thorbecke</strain>
    </source>
</reference>
<dbReference type="GeneTree" id="ENSGT01140000282850"/>
<reference evidence="2" key="3">
    <citation type="submission" date="2025-09" db="UniProtKB">
        <authorList>
            <consortium name="Ensembl"/>
        </authorList>
    </citation>
    <scope>IDENTIFICATION</scope>
    <source>
        <strain evidence="2">Thorbecke</strain>
    </source>
</reference>
<evidence type="ECO:0000313" key="3">
    <source>
        <dbReference type="Proteomes" id="UP000001811"/>
    </source>
</evidence>
<dbReference type="EMBL" id="AAGW02016227">
    <property type="status" value="NOT_ANNOTATED_CDS"/>
    <property type="molecule type" value="Genomic_DNA"/>
</dbReference>
<feature type="transmembrane region" description="Helical" evidence="1">
    <location>
        <begin position="6"/>
        <end position="24"/>
    </location>
</feature>
<dbReference type="InParanoid" id="A0A5F9D3K4"/>
<dbReference type="Ensembl" id="ENSOCUT00000058092.1">
    <property type="protein sequence ID" value="ENSOCUP00000040294.1"/>
    <property type="gene ID" value="ENSOCUG00000031425.1"/>
</dbReference>
<keyword evidence="1" id="KW-1133">Transmembrane helix</keyword>
<keyword evidence="3" id="KW-1185">Reference proteome</keyword>
<accession>A0A5F9D3K4</accession>
<evidence type="ECO:0000256" key="1">
    <source>
        <dbReference type="SAM" id="Phobius"/>
    </source>
</evidence>
<organism evidence="2 3">
    <name type="scientific">Oryctolagus cuniculus</name>
    <name type="common">Rabbit</name>
    <dbReference type="NCBI Taxonomy" id="9986"/>
    <lineage>
        <taxon>Eukaryota</taxon>
        <taxon>Metazoa</taxon>
        <taxon>Chordata</taxon>
        <taxon>Craniata</taxon>
        <taxon>Vertebrata</taxon>
        <taxon>Euteleostomi</taxon>
        <taxon>Mammalia</taxon>
        <taxon>Eutheria</taxon>
        <taxon>Euarchontoglires</taxon>
        <taxon>Glires</taxon>
        <taxon>Lagomorpha</taxon>
        <taxon>Leporidae</taxon>
        <taxon>Oryctolagus</taxon>
    </lineage>
</organism>
<sequence length="63" mass="7152">MGGQAIIHTIIVGKMEIVLLAMYIMKRFLGICFRGPKTISQQRFSTRIWPVSCTLVSGTYLFK</sequence>
<keyword evidence="1" id="KW-0472">Membrane</keyword>
<evidence type="ECO:0000313" key="2">
    <source>
        <dbReference type="Ensembl" id="ENSOCUP00000040294.1"/>
    </source>
</evidence>
<keyword evidence="1" id="KW-0812">Transmembrane</keyword>
<dbReference type="Proteomes" id="UP000001811">
    <property type="component" value="Chromosome 14"/>
</dbReference>
<protein>
    <submittedName>
        <fullName evidence="2">Uncharacterized protein</fullName>
    </submittedName>
</protein>
<reference evidence="2 3" key="1">
    <citation type="journal article" date="2011" name="Nature">
        <title>A high-resolution map of human evolutionary constraint using 29 mammals.</title>
        <authorList>
            <person name="Lindblad-Toh K."/>
            <person name="Garber M."/>
            <person name="Zuk O."/>
            <person name="Lin M.F."/>
            <person name="Parker B.J."/>
            <person name="Washietl S."/>
            <person name="Kheradpour P."/>
            <person name="Ernst J."/>
            <person name="Jordan G."/>
            <person name="Mauceli E."/>
            <person name="Ward L.D."/>
            <person name="Lowe C.B."/>
            <person name="Holloway A.K."/>
            <person name="Clamp M."/>
            <person name="Gnerre S."/>
            <person name="Alfoldi J."/>
            <person name="Beal K."/>
            <person name="Chang J."/>
            <person name="Clawson H."/>
            <person name="Cuff J."/>
            <person name="Di Palma F."/>
            <person name="Fitzgerald S."/>
            <person name="Flicek P."/>
            <person name="Guttman M."/>
            <person name="Hubisz M.J."/>
            <person name="Jaffe D.B."/>
            <person name="Jungreis I."/>
            <person name="Kent W.J."/>
            <person name="Kostka D."/>
            <person name="Lara M."/>
            <person name="Martins A.L."/>
            <person name="Massingham T."/>
            <person name="Moltke I."/>
            <person name="Raney B.J."/>
            <person name="Rasmussen M.D."/>
            <person name="Robinson J."/>
            <person name="Stark A."/>
            <person name="Vilella A.J."/>
            <person name="Wen J."/>
            <person name="Xie X."/>
            <person name="Zody M.C."/>
            <person name="Baldwin J."/>
            <person name="Bloom T."/>
            <person name="Chin C.W."/>
            <person name="Heiman D."/>
            <person name="Nicol R."/>
            <person name="Nusbaum C."/>
            <person name="Young S."/>
            <person name="Wilkinson J."/>
            <person name="Worley K.C."/>
            <person name="Kovar C.L."/>
            <person name="Muzny D.M."/>
            <person name="Gibbs R.A."/>
            <person name="Cree A."/>
            <person name="Dihn H.H."/>
            <person name="Fowler G."/>
            <person name="Jhangiani S."/>
            <person name="Joshi V."/>
            <person name="Lee S."/>
            <person name="Lewis L.R."/>
            <person name="Nazareth L.V."/>
            <person name="Okwuonu G."/>
            <person name="Santibanez J."/>
            <person name="Warren W.C."/>
            <person name="Mardis E.R."/>
            <person name="Weinstock G.M."/>
            <person name="Wilson R.K."/>
            <person name="Delehaunty K."/>
            <person name="Dooling D."/>
            <person name="Fronik C."/>
            <person name="Fulton L."/>
            <person name="Fulton B."/>
            <person name="Graves T."/>
            <person name="Minx P."/>
            <person name="Sodergren E."/>
            <person name="Birney E."/>
            <person name="Margulies E.H."/>
            <person name="Herrero J."/>
            <person name="Green E.D."/>
            <person name="Haussler D."/>
            <person name="Siepel A."/>
            <person name="Goldman N."/>
            <person name="Pollard K.S."/>
            <person name="Pedersen J.S."/>
            <person name="Lander E.S."/>
            <person name="Kellis M."/>
        </authorList>
    </citation>
    <scope>NUCLEOTIDE SEQUENCE [LARGE SCALE GENOMIC DNA]</scope>
    <source>
        <strain evidence="2 3">Thorbecke inbred</strain>
    </source>
</reference>
<dbReference type="AlphaFoldDB" id="A0A5F9D3K4"/>